<feature type="signal peptide" evidence="1">
    <location>
        <begin position="1"/>
        <end position="26"/>
    </location>
</feature>
<proteinExistence type="predicted"/>
<dbReference type="AlphaFoldDB" id="A0A7V8FW26"/>
<protein>
    <submittedName>
        <fullName evidence="2">Uncharacterized protein</fullName>
    </submittedName>
</protein>
<accession>A0A7V8FW26</accession>
<gene>
    <name evidence="2" type="ORF">GAK35_02457</name>
</gene>
<keyword evidence="1" id="KW-0732">Signal</keyword>
<comment type="caution">
    <text evidence="2">The sequence shown here is derived from an EMBL/GenBank/DDBJ whole genome shotgun (WGS) entry which is preliminary data.</text>
</comment>
<feature type="chain" id="PRO_5031356204" evidence="1">
    <location>
        <begin position="27"/>
        <end position="151"/>
    </location>
</feature>
<dbReference type="Proteomes" id="UP000462435">
    <property type="component" value="Unassembled WGS sequence"/>
</dbReference>
<evidence type="ECO:0000256" key="1">
    <source>
        <dbReference type="SAM" id="SignalP"/>
    </source>
</evidence>
<dbReference type="EMBL" id="WNDX01000071">
    <property type="protein sequence ID" value="KAF1042902.1"/>
    <property type="molecule type" value="Genomic_DNA"/>
</dbReference>
<evidence type="ECO:0000313" key="3">
    <source>
        <dbReference type="Proteomes" id="UP000462435"/>
    </source>
</evidence>
<name>A0A7V8FW26_9BURK</name>
<evidence type="ECO:0000313" key="2">
    <source>
        <dbReference type="EMBL" id="KAF1042902.1"/>
    </source>
</evidence>
<sequence>MQKTHSIASLLCAAAVALLTPAQVSAQVTTRDLGGHYGPQPHGVPVPVPIPVPDTLNRNQAPSEPITTSGNSCTCQVADTSGGACMIFLRTNSADWIAQNAPQTAMRSSASGRYYDAPFPLAASACAGRKVSPAGVKVHWLDRKNAILEWK</sequence>
<reference evidence="3" key="1">
    <citation type="journal article" date="2020" name="MBio">
        <title>Horizontal gene transfer to a defensive symbiont with a reduced genome amongst a multipartite beetle microbiome.</title>
        <authorList>
            <person name="Waterworth S.C."/>
            <person name="Florez L.V."/>
            <person name="Rees E.R."/>
            <person name="Hertweck C."/>
            <person name="Kaltenpoth M."/>
            <person name="Kwan J.C."/>
        </authorList>
    </citation>
    <scope>NUCLEOTIDE SEQUENCE [LARGE SCALE GENOMIC DNA]</scope>
</reference>
<organism evidence="2 3">
    <name type="scientific">Herbaspirillum frisingense</name>
    <dbReference type="NCBI Taxonomy" id="92645"/>
    <lineage>
        <taxon>Bacteria</taxon>
        <taxon>Pseudomonadati</taxon>
        <taxon>Pseudomonadota</taxon>
        <taxon>Betaproteobacteria</taxon>
        <taxon>Burkholderiales</taxon>
        <taxon>Oxalobacteraceae</taxon>
        <taxon>Herbaspirillum</taxon>
    </lineage>
</organism>